<dbReference type="EMBL" id="SMKY01000348">
    <property type="protein sequence ID" value="TDD64968.1"/>
    <property type="molecule type" value="Genomic_DNA"/>
</dbReference>
<organism evidence="1 2">
    <name type="scientific">Actinomadura darangshiensis</name>
    <dbReference type="NCBI Taxonomy" id="705336"/>
    <lineage>
        <taxon>Bacteria</taxon>
        <taxon>Bacillati</taxon>
        <taxon>Actinomycetota</taxon>
        <taxon>Actinomycetes</taxon>
        <taxon>Streptosporangiales</taxon>
        <taxon>Thermomonosporaceae</taxon>
        <taxon>Actinomadura</taxon>
    </lineage>
</organism>
<dbReference type="OrthoDB" id="4554725at2"/>
<sequence>MIKSSPPLADEDVLEIPRSWKRHLHPRRGGHPGPKITVAGLSEAELLAPYSDDVEKALGHRWTEPDLAEAARRHLAGGADPRGAAVLAVIPESAYRGGEMSVRFVDAWITTYGLTFAVHAFVEQCGVKPGSPYGTGKGGVVSVQASGGGEYVVDDAAKRLRAILAIADDTAYQEVVELLGGLRTTPFRQVLGAYLVPTEQGWVAECCAALANTMPRDLLLRSLGSAEHLETLGAGARISVSDCYYIENLLTLAEGVGPAIAPFLAEAFDEYHGSAPRRKGLLEALGRLPGDEVFRLMLERAGNSHMRAALRDTMRRTPVRAARVLATAATAGDGTAEELLTDHLRADPDLVARVLPDLPAEAGEMVAKLSAADGHVPEASADELPRLLADPPWARPEPKRKPVVLKGLAVADEQAMVWEPGECDAWQRTEIADPSGGGVTIRAVRPSAAPDATWEKRIANIRAGVAPDPVQRESYWQAAMLAKGPEELVRPALREWRPDWNQRGFGTRNVWSPDHWLRPIIARFGLDALPVTLSFARARPARGAELLLPFLDGEVATAMADWLLRVAAAREPAAAWFRRHGQAALPHLLPVALGKAGRARKAAEYALHFLAGEAGEGALVAAAQPHGE</sequence>
<evidence type="ECO:0000313" key="1">
    <source>
        <dbReference type="EMBL" id="TDD64968.1"/>
    </source>
</evidence>
<comment type="caution">
    <text evidence="1">The sequence shown here is derived from an EMBL/GenBank/DDBJ whole genome shotgun (WGS) entry which is preliminary data.</text>
</comment>
<name>A0A4R4ZZP7_9ACTN</name>
<evidence type="ECO:0000313" key="2">
    <source>
        <dbReference type="Proteomes" id="UP000295578"/>
    </source>
</evidence>
<keyword evidence="2" id="KW-1185">Reference proteome</keyword>
<protein>
    <submittedName>
        <fullName evidence="1">Uncharacterized protein</fullName>
    </submittedName>
</protein>
<dbReference type="RefSeq" id="WP_132204514.1">
    <property type="nucleotide sequence ID" value="NZ_SMKY01000348.1"/>
</dbReference>
<accession>A0A4R4ZZP7</accession>
<dbReference type="AlphaFoldDB" id="A0A4R4ZZP7"/>
<dbReference type="Proteomes" id="UP000295578">
    <property type="component" value="Unassembled WGS sequence"/>
</dbReference>
<reference evidence="1 2" key="1">
    <citation type="submission" date="2019-03" db="EMBL/GenBank/DDBJ databases">
        <title>Draft genome sequences of novel Actinobacteria.</title>
        <authorList>
            <person name="Sahin N."/>
            <person name="Ay H."/>
            <person name="Saygin H."/>
        </authorList>
    </citation>
    <scope>NUCLEOTIDE SEQUENCE [LARGE SCALE GENOMIC DNA]</scope>
    <source>
        <strain evidence="1 2">DSM 45941</strain>
    </source>
</reference>
<gene>
    <name evidence="1" type="ORF">E1293_40880</name>
</gene>
<proteinExistence type="predicted"/>